<dbReference type="PANTHER" id="PTHR30435:SF18">
    <property type="entry name" value="FLAGELLAR BASAL-BODY ROD PROTEIN FLGF"/>
    <property type="match status" value="1"/>
</dbReference>
<protein>
    <recommendedName>
        <fullName evidence="5 6">Flagellar basal-body rod protein FlgF</fullName>
    </recommendedName>
</protein>
<evidence type="ECO:0000313" key="13">
    <source>
        <dbReference type="Proteomes" id="UP000373449"/>
    </source>
</evidence>
<comment type="subcellular location">
    <subcellularLocation>
        <location evidence="1 6">Bacterial flagellum basal body</location>
    </subcellularLocation>
</comment>
<dbReference type="AlphaFoldDB" id="A0A2C6BZN4"/>
<dbReference type="Pfam" id="PF06429">
    <property type="entry name" value="Flg_bbr_C"/>
    <property type="match status" value="1"/>
</dbReference>
<reference evidence="11 13" key="3">
    <citation type="submission" date="2019-03" db="EMBL/GenBank/DDBJ databases">
        <authorList>
            <consortium name="Pathogen Informatics"/>
        </authorList>
    </citation>
    <scope>NUCLEOTIDE SEQUENCE [LARGE SCALE GENOMIC DNA]</scope>
    <source>
        <strain evidence="11 13">NCTC12282</strain>
    </source>
</reference>
<keyword evidence="10" id="KW-0969">Cilium</keyword>
<evidence type="ECO:0000259" key="9">
    <source>
        <dbReference type="Pfam" id="PF22692"/>
    </source>
</evidence>
<dbReference type="InterPro" id="IPR012836">
    <property type="entry name" value="FlgF"/>
</dbReference>
<evidence type="ECO:0000313" key="10">
    <source>
        <dbReference type="EMBL" id="PHI29580.1"/>
    </source>
</evidence>
<comment type="similarity">
    <text evidence="2 6">Belongs to the flagella basal body rod proteins family.</text>
</comment>
<dbReference type="PANTHER" id="PTHR30435">
    <property type="entry name" value="FLAGELLAR PROTEIN"/>
    <property type="match status" value="1"/>
</dbReference>
<comment type="subunit">
    <text evidence="4 6">The basal body constitutes a major portion of the flagellar organelle and consists of five rings (E,L,P,S, and M) mounted on a central rod. The rod consists of about 26 subunits of FlgG in the distal portion, and FlgB, FlgC and FlgF are thought to build up the proximal portion of the rod with about 6 subunits each.</text>
</comment>
<keyword evidence="3 6" id="KW-0975">Bacterial flagellum</keyword>
<dbReference type="Proteomes" id="UP000224974">
    <property type="component" value="Unassembled WGS sequence"/>
</dbReference>
<dbReference type="OrthoDB" id="9804559at2"/>
<dbReference type="Pfam" id="PF00460">
    <property type="entry name" value="Flg_bb_rod"/>
    <property type="match status" value="1"/>
</dbReference>
<dbReference type="GO" id="GO:0071978">
    <property type="term" value="P:bacterial-type flagellum-dependent swarming motility"/>
    <property type="evidence" value="ECO:0007669"/>
    <property type="project" value="TreeGrafter"/>
</dbReference>
<dbReference type="NCBIfam" id="NF009280">
    <property type="entry name" value="PRK12640.1"/>
    <property type="match status" value="1"/>
</dbReference>
<proteinExistence type="inferred from homology"/>
<dbReference type="InterPro" id="IPR019776">
    <property type="entry name" value="Flagellar_basal_body_rod_CS"/>
</dbReference>
<dbReference type="PROSITE" id="PS00588">
    <property type="entry name" value="FLAGELLA_BB_ROD"/>
    <property type="match status" value="1"/>
</dbReference>
<dbReference type="Proteomes" id="UP000373449">
    <property type="component" value="Unassembled WGS sequence"/>
</dbReference>
<evidence type="ECO:0000259" key="8">
    <source>
        <dbReference type="Pfam" id="PF06429"/>
    </source>
</evidence>
<keyword evidence="10" id="KW-0282">Flagellum</keyword>
<dbReference type="NCBIfam" id="TIGR02490">
    <property type="entry name" value="flgF"/>
    <property type="match status" value="1"/>
</dbReference>
<dbReference type="InterPro" id="IPR053967">
    <property type="entry name" value="LlgE_F_G-like_D1"/>
</dbReference>
<keyword evidence="10" id="KW-0966">Cell projection</keyword>
<sequence>MDPLIYTAVSGANQALSKQQISANNLANANTQGFRADLAQAASRQVMGAGFDSRYLVEGQNGGVDMTPGSIIQTGRGLDVAIQGRGLIALQDGDREVYTRDGNIEIEEDGSLTVGGMPVLGDGGPIVLPPFASVDIGRDGTISITPDDGNMAAVMDVDRIKLVDIAANQLSKDNSGLLISNAGAVPRDEAVQVIGQHLEGSNVSAITEMVSTVSLNRQFEAQIKMMKAAEELAQAGNKLIRNG</sequence>
<name>A0A2C6BZN4_9GAMM</name>
<evidence type="ECO:0000313" key="11">
    <source>
        <dbReference type="EMBL" id="VFS47903.1"/>
    </source>
</evidence>
<dbReference type="InterPro" id="IPR001444">
    <property type="entry name" value="Flag_bb_rod_N"/>
</dbReference>
<gene>
    <name evidence="10" type="primary">flgF</name>
    <name evidence="10" type="ORF">CRN84_09680</name>
    <name evidence="11" type="ORF">NCTC12282_02846</name>
</gene>
<keyword evidence="12" id="KW-1185">Reference proteome</keyword>
<dbReference type="InterPro" id="IPR020013">
    <property type="entry name" value="Flagellar_FlgE/F/G"/>
</dbReference>
<feature type="domain" description="Flagellar basal body rod protein N-terminal" evidence="7">
    <location>
        <begin position="5"/>
        <end position="35"/>
    </location>
</feature>
<evidence type="ECO:0000256" key="1">
    <source>
        <dbReference type="ARBA" id="ARBA00004117"/>
    </source>
</evidence>
<organism evidence="10 12">
    <name type="scientific">Budvicia aquatica</name>
    <dbReference type="NCBI Taxonomy" id="82979"/>
    <lineage>
        <taxon>Bacteria</taxon>
        <taxon>Pseudomonadati</taxon>
        <taxon>Pseudomonadota</taxon>
        <taxon>Gammaproteobacteria</taxon>
        <taxon>Enterobacterales</taxon>
        <taxon>Budviciaceae</taxon>
        <taxon>Budvicia</taxon>
    </lineage>
</organism>
<dbReference type="InterPro" id="IPR010930">
    <property type="entry name" value="Flg_bb/hook_C_dom"/>
</dbReference>
<dbReference type="Pfam" id="PF22692">
    <property type="entry name" value="LlgE_F_G_D1"/>
    <property type="match status" value="1"/>
</dbReference>
<dbReference type="STRING" id="1111728.GCA_000427805_00476"/>
<evidence type="ECO:0000256" key="3">
    <source>
        <dbReference type="ARBA" id="ARBA00023143"/>
    </source>
</evidence>
<dbReference type="RefSeq" id="WP_029093083.1">
    <property type="nucleotide sequence ID" value="NZ_CAADJA010000002.1"/>
</dbReference>
<reference evidence="12" key="2">
    <citation type="submission" date="2017-09" db="EMBL/GenBank/DDBJ databases">
        <title>FDA dAtabase for Regulatory Grade micrObial Sequences (FDA-ARGOS): Supporting development and validation of Infectious Disease Dx tests.</title>
        <authorList>
            <person name="Minogue T."/>
            <person name="Wolcott M."/>
            <person name="Wasieloski L."/>
            <person name="Aguilar W."/>
            <person name="Moore D."/>
            <person name="Tallon L."/>
            <person name="Sadzewicz L."/>
            <person name="Ott S."/>
            <person name="Zhao X."/>
            <person name="Nagaraj S."/>
            <person name="Vavikolanu K."/>
            <person name="Aluvathingal J."/>
            <person name="Nadendla S."/>
            <person name="Sichtig H."/>
        </authorList>
    </citation>
    <scope>NUCLEOTIDE SEQUENCE [LARGE SCALE GENOMIC DNA]</scope>
    <source>
        <strain evidence="12">FDAARGOS_387</strain>
    </source>
</reference>
<accession>A0A2C6BZN4</accession>
<dbReference type="EMBL" id="PDDX01000001">
    <property type="protein sequence ID" value="PHI29580.1"/>
    <property type="molecule type" value="Genomic_DNA"/>
</dbReference>
<dbReference type="SUPFAM" id="SSF117143">
    <property type="entry name" value="Flagellar hook protein flgE"/>
    <property type="match status" value="1"/>
</dbReference>
<evidence type="ECO:0000313" key="12">
    <source>
        <dbReference type="Proteomes" id="UP000224974"/>
    </source>
</evidence>
<evidence type="ECO:0000256" key="2">
    <source>
        <dbReference type="ARBA" id="ARBA00009677"/>
    </source>
</evidence>
<dbReference type="GO" id="GO:0030694">
    <property type="term" value="C:bacterial-type flagellum basal body, rod"/>
    <property type="evidence" value="ECO:0007669"/>
    <property type="project" value="UniProtKB-UniRule"/>
</dbReference>
<reference evidence="10" key="1">
    <citation type="submission" date="2017-09" db="EMBL/GenBank/DDBJ databases">
        <title>FDA dAtabase for Regulatory Grade micrObial Sequences (FDA-ARGOS): Supporting development and validation of Infectious Disease Dx tests.</title>
        <authorList>
            <person name="Minogue T."/>
            <person name="Wolcott M."/>
            <person name="Wasieloski L."/>
            <person name="Aguilar W."/>
            <person name="Moore D."/>
            <person name="Tallon L.J."/>
            <person name="Sadzewicz L."/>
            <person name="Ott S."/>
            <person name="Zhao X."/>
            <person name="Nagaraj S."/>
            <person name="Vavikolanu K."/>
            <person name="Aluvathingal J."/>
            <person name="Nadendla S."/>
            <person name="Sichtig H."/>
        </authorList>
    </citation>
    <scope>NUCLEOTIDE SEQUENCE</scope>
    <source>
        <strain evidence="10">FDAARGOS_387</strain>
    </source>
</reference>
<evidence type="ECO:0000256" key="6">
    <source>
        <dbReference type="RuleBase" id="RU362116"/>
    </source>
</evidence>
<evidence type="ECO:0000259" key="7">
    <source>
        <dbReference type="Pfam" id="PF00460"/>
    </source>
</evidence>
<feature type="domain" description="Flagellar basal-body/hook protein C-terminal" evidence="8">
    <location>
        <begin position="196"/>
        <end position="239"/>
    </location>
</feature>
<evidence type="ECO:0000256" key="5">
    <source>
        <dbReference type="ARBA" id="ARBA00040228"/>
    </source>
</evidence>
<feature type="domain" description="Flagellar hook protein FlgE/F/G-like D1" evidence="9">
    <location>
        <begin position="81"/>
        <end position="143"/>
    </location>
</feature>
<dbReference type="NCBIfam" id="TIGR03506">
    <property type="entry name" value="FlgEFG_subfam"/>
    <property type="match status" value="1"/>
</dbReference>
<dbReference type="InterPro" id="IPR037925">
    <property type="entry name" value="FlgE/F/G-like"/>
</dbReference>
<dbReference type="EMBL" id="CAADJA010000002">
    <property type="protein sequence ID" value="VFS47903.1"/>
    <property type="molecule type" value="Genomic_DNA"/>
</dbReference>
<evidence type="ECO:0000256" key="4">
    <source>
        <dbReference type="ARBA" id="ARBA00038560"/>
    </source>
</evidence>